<dbReference type="RefSeq" id="WP_344532744.1">
    <property type="nucleotide sequence ID" value="NZ_BAAAPE010000015.1"/>
</dbReference>
<dbReference type="PANTHER" id="PTHR10285">
    <property type="entry name" value="URIDINE KINASE"/>
    <property type="match status" value="1"/>
</dbReference>
<keyword evidence="2" id="KW-1185">Reference proteome</keyword>
<reference evidence="1 2" key="1">
    <citation type="journal article" date="2019" name="Int. J. Syst. Evol. Microbiol.">
        <title>The Global Catalogue of Microorganisms (GCM) 10K type strain sequencing project: providing services to taxonomists for standard genome sequencing and annotation.</title>
        <authorList>
            <consortium name="The Broad Institute Genomics Platform"/>
            <consortium name="The Broad Institute Genome Sequencing Center for Infectious Disease"/>
            <person name="Wu L."/>
            <person name="Ma J."/>
        </authorList>
    </citation>
    <scope>NUCLEOTIDE SEQUENCE [LARGE SCALE GENOMIC DNA]</scope>
    <source>
        <strain evidence="1 2">JCM 15478</strain>
    </source>
</reference>
<evidence type="ECO:0000313" key="1">
    <source>
        <dbReference type="EMBL" id="GAA2093790.1"/>
    </source>
</evidence>
<accession>A0ABN2WKQ6</accession>
<dbReference type="InterPro" id="IPR027417">
    <property type="entry name" value="P-loop_NTPase"/>
</dbReference>
<sequence length="216" mass="23035">MLHTTTALPLNALLDRARALLDRPGRAVLGIAGPPGAGKSTLAAALADGLGPRAGLLPMDGYHLSNAVLTALGRRDRKGAPDTFDAAGYAALLARLRAADGTDETVYAPRFHREFEESVAAELSFGPGVGLVVTEGNYLLLSDGPWAAVLPLLDESWYVDLDEDERLRRLTARHHAYGKTPEEAHAWSHGSDQANAEIVARTREAADLRVRLAPSS</sequence>
<dbReference type="NCBIfam" id="NF006743">
    <property type="entry name" value="PRK09270.1-2"/>
    <property type="match status" value="1"/>
</dbReference>
<dbReference type="Proteomes" id="UP001500016">
    <property type="component" value="Unassembled WGS sequence"/>
</dbReference>
<dbReference type="Gene3D" id="3.40.50.300">
    <property type="entry name" value="P-loop containing nucleotide triphosphate hydrolases"/>
    <property type="match status" value="2"/>
</dbReference>
<keyword evidence="1" id="KW-0808">Transferase</keyword>
<dbReference type="SUPFAM" id="SSF52540">
    <property type="entry name" value="P-loop containing nucleoside triphosphate hydrolases"/>
    <property type="match status" value="1"/>
</dbReference>
<gene>
    <name evidence="1" type="ORF">GCM10009801_61300</name>
</gene>
<keyword evidence="1" id="KW-0418">Kinase</keyword>
<dbReference type="EMBL" id="BAAAPE010000015">
    <property type="protein sequence ID" value="GAA2093790.1"/>
    <property type="molecule type" value="Genomic_DNA"/>
</dbReference>
<dbReference type="GO" id="GO:0016301">
    <property type="term" value="F:kinase activity"/>
    <property type="evidence" value="ECO:0007669"/>
    <property type="project" value="UniProtKB-KW"/>
</dbReference>
<protein>
    <submittedName>
        <fullName evidence="1">Nucleoside/nucleotide kinase family protein</fullName>
    </submittedName>
</protein>
<proteinExistence type="predicted"/>
<evidence type="ECO:0000313" key="2">
    <source>
        <dbReference type="Proteomes" id="UP001500016"/>
    </source>
</evidence>
<organism evidence="1 2">
    <name type="scientific">Streptomyces albiaxialis</name>
    <dbReference type="NCBI Taxonomy" id="329523"/>
    <lineage>
        <taxon>Bacteria</taxon>
        <taxon>Bacillati</taxon>
        <taxon>Actinomycetota</taxon>
        <taxon>Actinomycetes</taxon>
        <taxon>Kitasatosporales</taxon>
        <taxon>Streptomycetaceae</taxon>
        <taxon>Streptomyces</taxon>
    </lineage>
</organism>
<name>A0ABN2WKQ6_9ACTN</name>
<comment type="caution">
    <text evidence="1">The sequence shown here is derived from an EMBL/GenBank/DDBJ whole genome shotgun (WGS) entry which is preliminary data.</text>
</comment>